<feature type="signal peptide" evidence="2">
    <location>
        <begin position="1"/>
        <end position="24"/>
    </location>
</feature>
<name>A0ABU3Q9H8_9SPHN</name>
<evidence type="ECO:0000313" key="4">
    <source>
        <dbReference type="Proteomes" id="UP001259572"/>
    </source>
</evidence>
<keyword evidence="4" id="KW-1185">Reference proteome</keyword>
<organism evidence="3 4">
    <name type="scientific">Sphingosinicella rhizophila</name>
    <dbReference type="NCBI Taxonomy" id="3050082"/>
    <lineage>
        <taxon>Bacteria</taxon>
        <taxon>Pseudomonadati</taxon>
        <taxon>Pseudomonadota</taxon>
        <taxon>Alphaproteobacteria</taxon>
        <taxon>Sphingomonadales</taxon>
        <taxon>Sphingosinicellaceae</taxon>
        <taxon>Sphingosinicella</taxon>
    </lineage>
</organism>
<accession>A0ABU3Q9H8</accession>
<protein>
    <submittedName>
        <fullName evidence="3">Uncharacterized protein</fullName>
    </submittedName>
</protein>
<comment type="caution">
    <text evidence="3">The sequence shown here is derived from an EMBL/GenBank/DDBJ whole genome shotgun (WGS) entry which is preliminary data.</text>
</comment>
<dbReference type="EMBL" id="JAVUPU010000007">
    <property type="protein sequence ID" value="MDT9600063.1"/>
    <property type="molecule type" value="Genomic_DNA"/>
</dbReference>
<evidence type="ECO:0000313" key="3">
    <source>
        <dbReference type="EMBL" id="MDT9600063.1"/>
    </source>
</evidence>
<reference evidence="3 4" key="1">
    <citation type="submission" date="2023-05" db="EMBL/GenBank/DDBJ databases">
        <authorList>
            <person name="Guo Y."/>
        </authorList>
    </citation>
    <scope>NUCLEOTIDE SEQUENCE [LARGE SCALE GENOMIC DNA]</scope>
    <source>
        <strain evidence="3 4">GR2756</strain>
    </source>
</reference>
<gene>
    <name evidence="3" type="ORF">RQX22_13970</name>
</gene>
<keyword evidence="2" id="KW-0732">Signal</keyword>
<feature type="compositionally biased region" description="Pro residues" evidence="1">
    <location>
        <begin position="31"/>
        <end position="46"/>
    </location>
</feature>
<sequence length="448" mass="47962">MKFVYLAAAGLAGVATLGAMPASAQHHHPGPEAPTPEPAPVTTPEPPMDHSQMDHGPAAQAHGPARGAYGPYSMTREASGTAWQPDASGHDGIMGRMGGWTLMGHGVLNLVYDHQGGRRGDDKLFASGMLMGMAQRPLGDGMIQLKAMISPDPLMGRSGYPLLLASGETADGTDRLIDRQHPHDFFMELSASVSQDVGPDGSLFLYAGLPGEPAFGPPAFMHREAIMASPEAPISHHWLDSTHISFGVVTAGLVLGRVKLEGSRFNAREPDQHRWNIETGPLDSTAIRLSFNPTRTLSLQGSWGRFVDPEQLEPGLDQTRWSASVLYAKAIAPGWKLAGTLAWGRKIVEHHKDDAFVAEASLKHEEWTLFGRAEMTENRELLDLAHHGPAYRVGKASLGAVRDVPIADHVALGIGGLVSVNFLPDGLAPLYGGQNPIGAMGFLRLKLK</sequence>
<proteinExistence type="predicted"/>
<dbReference type="RefSeq" id="WP_315727164.1">
    <property type="nucleotide sequence ID" value="NZ_JAVUPU010000007.1"/>
</dbReference>
<dbReference type="Proteomes" id="UP001259572">
    <property type="component" value="Unassembled WGS sequence"/>
</dbReference>
<feature type="region of interest" description="Disordered" evidence="1">
    <location>
        <begin position="22"/>
        <end position="89"/>
    </location>
</feature>
<evidence type="ECO:0000256" key="1">
    <source>
        <dbReference type="SAM" id="MobiDB-lite"/>
    </source>
</evidence>
<evidence type="ECO:0000256" key="2">
    <source>
        <dbReference type="SAM" id="SignalP"/>
    </source>
</evidence>
<feature type="chain" id="PRO_5046550855" evidence="2">
    <location>
        <begin position="25"/>
        <end position="448"/>
    </location>
</feature>